<dbReference type="CDD" id="cd07178">
    <property type="entry name" value="terB_like_YebE"/>
    <property type="match status" value="1"/>
</dbReference>
<dbReference type="EMBL" id="JBHTFQ010000004">
    <property type="protein sequence ID" value="MFC7704319.1"/>
    <property type="molecule type" value="Genomic_DNA"/>
</dbReference>
<dbReference type="Proteomes" id="UP001596516">
    <property type="component" value="Unassembled WGS sequence"/>
</dbReference>
<proteinExistence type="predicted"/>
<dbReference type="Pfam" id="PF04391">
    <property type="entry name" value="DUF533"/>
    <property type="match status" value="1"/>
</dbReference>
<dbReference type="SUPFAM" id="SSF158682">
    <property type="entry name" value="TerB-like"/>
    <property type="match status" value="1"/>
</dbReference>
<evidence type="ECO:0000256" key="1">
    <source>
        <dbReference type="SAM" id="MobiDB-lite"/>
    </source>
</evidence>
<keyword evidence="3" id="KW-1185">Reference proteome</keyword>
<dbReference type="InterPro" id="IPR007486">
    <property type="entry name" value="YebE"/>
</dbReference>
<dbReference type="Gene3D" id="1.10.3680.10">
    <property type="entry name" value="TerB-like"/>
    <property type="match status" value="1"/>
</dbReference>
<evidence type="ECO:0000313" key="3">
    <source>
        <dbReference type="Proteomes" id="UP001596516"/>
    </source>
</evidence>
<evidence type="ECO:0000313" key="2">
    <source>
        <dbReference type="EMBL" id="MFC7704319.1"/>
    </source>
</evidence>
<protein>
    <submittedName>
        <fullName evidence="2">Tellurite resistance TerB family protein</fullName>
    </submittedName>
</protein>
<name>A0ABW2UHZ7_9RHOB</name>
<dbReference type="RefSeq" id="WP_377402377.1">
    <property type="nucleotide sequence ID" value="NZ_JBHTFQ010000004.1"/>
</dbReference>
<feature type="region of interest" description="Disordered" evidence="1">
    <location>
        <begin position="17"/>
        <end position="41"/>
    </location>
</feature>
<sequence length="276" mass="27669">MSIGQLVEGFLKQRMGAPQHPATGAATGTGTGAGTTGTAESGRGGLDGLLAALAGGGGTNATPGGGAMSGSPGSAGSLAERARAFLRSEQLGGMSGAQIGGIGAAAGGVLGGGLGGAVRGGAMAVLGTLALRAWREHQGATGGNELAGPSVEQEAVLTGPEAERLVLRAMIGAAQADGHVDEAETKRLLSHLTEGEVSEAERAELEEQLRTPVDLETLGRQVSHPELATEIYLAALLTVAADTDAERSYFRRLGTALRLEPAVVDRLHRMVGAPRL</sequence>
<reference evidence="3" key="1">
    <citation type="journal article" date="2019" name="Int. J. Syst. Evol. Microbiol.">
        <title>The Global Catalogue of Microorganisms (GCM) 10K type strain sequencing project: providing services to taxonomists for standard genome sequencing and annotation.</title>
        <authorList>
            <consortium name="The Broad Institute Genomics Platform"/>
            <consortium name="The Broad Institute Genome Sequencing Center for Infectious Disease"/>
            <person name="Wu L."/>
            <person name="Ma J."/>
        </authorList>
    </citation>
    <scope>NUCLEOTIDE SEQUENCE [LARGE SCALE GENOMIC DNA]</scope>
    <source>
        <strain evidence="3">CGMCC 1.12750</strain>
    </source>
</reference>
<accession>A0ABW2UHZ7</accession>
<gene>
    <name evidence="2" type="ORF">ACFQXB_08945</name>
</gene>
<dbReference type="InterPro" id="IPR029024">
    <property type="entry name" value="TerB-like"/>
</dbReference>
<comment type="caution">
    <text evidence="2">The sequence shown here is derived from an EMBL/GenBank/DDBJ whole genome shotgun (WGS) entry which is preliminary data.</text>
</comment>
<organism evidence="2 3">
    <name type="scientific">Plastorhodobacter daqingensis</name>
    <dbReference type="NCBI Taxonomy" id="1387281"/>
    <lineage>
        <taxon>Bacteria</taxon>
        <taxon>Pseudomonadati</taxon>
        <taxon>Pseudomonadota</taxon>
        <taxon>Alphaproteobacteria</taxon>
        <taxon>Rhodobacterales</taxon>
        <taxon>Paracoccaceae</taxon>
        <taxon>Plastorhodobacter</taxon>
    </lineage>
</organism>